<dbReference type="RefSeq" id="WP_302035655.1">
    <property type="nucleotide sequence ID" value="NZ_JAUKPO010000001.1"/>
</dbReference>
<gene>
    <name evidence="3" type="ORF">Q0590_01255</name>
</gene>
<accession>A0ABT8R0S1</accession>
<dbReference type="Gene3D" id="3.40.50.720">
    <property type="entry name" value="NAD(P)-binding Rossmann-like Domain"/>
    <property type="match status" value="1"/>
</dbReference>
<feature type="domain" description="Gfo/Idh/MocA-like oxidoreductase N-terminal" evidence="1">
    <location>
        <begin position="46"/>
        <end position="166"/>
    </location>
</feature>
<dbReference type="EMBL" id="JAUKPO010000001">
    <property type="protein sequence ID" value="MDO1444853.1"/>
    <property type="molecule type" value="Genomic_DNA"/>
</dbReference>
<keyword evidence="4" id="KW-1185">Reference proteome</keyword>
<dbReference type="InterPro" id="IPR036291">
    <property type="entry name" value="NAD(P)-bd_dom_sf"/>
</dbReference>
<name>A0ABT8R0S1_9BACT</name>
<dbReference type="Proteomes" id="UP001168528">
    <property type="component" value="Unassembled WGS sequence"/>
</dbReference>
<dbReference type="PANTHER" id="PTHR43818">
    <property type="entry name" value="BCDNA.GH03377"/>
    <property type="match status" value="1"/>
</dbReference>
<evidence type="ECO:0000259" key="2">
    <source>
        <dbReference type="Pfam" id="PF19051"/>
    </source>
</evidence>
<dbReference type="SUPFAM" id="SSF51735">
    <property type="entry name" value="NAD(P)-binding Rossmann-fold domains"/>
    <property type="match status" value="1"/>
</dbReference>
<proteinExistence type="predicted"/>
<feature type="domain" description="Gfo/Idh/MocA-like oxidoreductase bacterial type C-terminal" evidence="2">
    <location>
        <begin position="210"/>
        <end position="262"/>
    </location>
</feature>
<dbReference type="InterPro" id="IPR043906">
    <property type="entry name" value="Gfo/Idh/MocA_OxRdtase_bact_C"/>
</dbReference>
<protein>
    <submittedName>
        <fullName evidence="3">Gfo/Idh/MocA family oxidoreductase</fullName>
    </submittedName>
</protein>
<dbReference type="Pfam" id="PF01408">
    <property type="entry name" value="GFO_IDH_MocA"/>
    <property type="match status" value="1"/>
</dbReference>
<dbReference type="InterPro" id="IPR050463">
    <property type="entry name" value="Gfo/Idh/MocA_oxidrdct_glycsds"/>
</dbReference>
<dbReference type="InterPro" id="IPR006311">
    <property type="entry name" value="TAT_signal"/>
</dbReference>
<reference evidence="3" key="1">
    <citation type="submission" date="2023-07" db="EMBL/GenBank/DDBJ databases">
        <title>The genome sequence of Rhodocytophaga aerolata KACC 12507.</title>
        <authorList>
            <person name="Zhang X."/>
        </authorList>
    </citation>
    <scope>NUCLEOTIDE SEQUENCE</scope>
    <source>
        <strain evidence="3">KACC 12507</strain>
    </source>
</reference>
<dbReference type="Gene3D" id="3.30.360.10">
    <property type="entry name" value="Dihydrodipicolinate Reductase, domain 2"/>
    <property type="match status" value="1"/>
</dbReference>
<evidence type="ECO:0000313" key="3">
    <source>
        <dbReference type="EMBL" id="MDO1444853.1"/>
    </source>
</evidence>
<dbReference type="SUPFAM" id="SSF55347">
    <property type="entry name" value="Glyceraldehyde-3-phosphate dehydrogenase-like, C-terminal domain"/>
    <property type="match status" value="1"/>
</dbReference>
<dbReference type="InterPro" id="IPR000683">
    <property type="entry name" value="Gfo/Idh/MocA-like_OxRdtase_N"/>
</dbReference>
<dbReference type="PROSITE" id="PS51318">
    <property type="entry name" value="TAT"/>
    <property type="match status" value="1"/>
</dbReference>
<dbReference type="PANTHER" id="PTHR43818:SF10">
    <property type="entry name" value="NADH-DEPENDENT DEHYDROGENASE-RELATED"/>
    <property type="match status" value="1"/>
</dbReference>
<sequence length="483" mass="53783">MENQNKPEKVSRRSFLQAGTVAAAGIFIVPRHVLGGKGYVAPSDKLNIAAIGAGGKGMYNLTQAYNNGSDNIVVLCDVDDRQAKEARQKWPKARYHKDYRLMLEKENKSIDAVIVSTPDHMHFPIAMAAMQAGKHVYVEKPLTHDIYEARMLTEAAKKYKVVTQMGNQGSSGDDTRNIETWIQQGLIGDVHTVHTWTNRPVWPQGVPTPKDKMPVPQGVDWDLWLGTAPFREYHEAYMPFRWRGWWDFGTGALGDMGCHIMDVPFRALKLGYPEAVECSVGAVYADFFKEADFSESCPPSSVIYLKFPARGTMPAVDFSWSDGGILPKRPIELKPDEKMGDQDGGMIFEGTKGKLTAGMWGRKPTLLPTSKMQEVTLPAAAKPMVEGGPEGHQQQWVKACKKGHGAYTSSPFEEAGPLTETILMGNLAVRSYNFRQPNADGKGYSYPGRKQLLWDGKNMKISNFDTANQFVKREYRQGWSLPG</sequence>
<organism evidence="3 4">
    <name type="scientific">Rhodocytophaga aerolata</name>
    <dbReference type="NCBI Taxonomy" id="455078"/>
    <lineage>
        <taxon>Bacteria</taxon>
        <taxon>Pseudomonadati</taxon>
        <taxon>Bacteroidota</taxon>
        <taxon>Cytophagia</taxon>
        <taxon>Cytophagales</taxon>
        <taxon>Rhodocytophagaceae</taxon>
        <taxon>Rhodocytophaga</taxon>
    </lineage>
</organism>
<evidence type="ECO:0000259" key="1">
    <source>
        <dbReference type="Pfam" id="PF01408"/>
    </source>
</evidence>
<dbReference type="Pfam" id="PF19051">
    <property type="entry name" value="GFO_IDH_MocA_C2"/>
    <property type="match status" value="1"/>
</dbReference>
<comment type="caution">
    <text evidence="3">The sequence shown here is derived from an EMBL/GenBank/DDBJ whole genome shotgun (WGS) entry which is preliminary data.</text>
</comment>
<evidence type="ECO:0000313" key="4">
    <source>
        <dbReference type="Proteomes" id="UP001168528"/>
    </source>
</evidence>